<keyword evidence="1" id="KW-0560">Oxidoreductase</keyword>
<name>A0A1E3VLC1_9HYPH</name>
<evidence type="ECO:0000313" key="4">
    <source>
        <dbReference type="Proteomes" id="UP000094172"/>
    </source>
</evidence>
<dbReference type="PANTHER" id="PTHR13847:SF281">
    <property type="entry name" value="FAD DEPENDENT OXIDOREDUCTASE DOMAIN-CONTAINING PROTEIN"/>
    <property type="match status" value="1"/>
</dbReference>
<protein>
    <submittedName>
        <fullName evidence="3">FAD-dependent oxidoreductase</fullName>
    </submittedName>
</protein>
<feature type="domain" description="Rhodanese" evidence="2">
    <location>
        <begin position="51"/>
        <end position="89"/>
    </location>
</feature>
<dbReference type="InterPro" id="IPR001763">
    <property type="entry name" value="Rhodanese-like_dom"/>
</dbReference>
<comment type="caution">
    <text evidence="3">The sequence shown here is derived from an EMBL/GenBank/DDBJ whole genome shotgun (WGS) entry which is preliminary data.</text>
</comment>
<dbReference type="RefSeq" id="WP_069444684.1">
    <property type="nucleotide sequence ID" value="NZ_LPWE01000012.1"/>
</dbReference>
<dbReference type="PROSITE" id="PS50206">
    <property type="entry name" value="RHODANESE_3"/>
    <property type="match status" value="1"/>
</dbReference>
<evidence type="ECO:0000256" key="1">
    <source>
        <dbReference type="ARBA" id="ARBA00023002"/>
    </source>
</evidence>
<dbReference type="GO" id="GO:0016491">
    <property type="term" value="F:oxidoreductase activity"/>
    <property type="evidence" value="ECO:0007669"/>
    <property type="project" value="UniProtKB-KW"/>
</dbReference>
<dbReference type="Pfam" id="PF01266">
    <property type="entry name" value="DAO"/>
    <property type="match status" value="1"/>
</dbReference>
<evidence type="ECO:0000313" key="3">
    <source>
        <dbReference type="EMBL" id="ODR94317.1"/>
    </source>
</evidence>
<dbReference type="Gene3D" id="3.50.50.60">
    <property type="entry name" value="FAD/NAD(P)-binding domain"/>
    <property type="match status" value="1"/>
</dbReference>
<dbReference type="Gene3D" id="3.30.9.10">
    <property type="entry name" value="D-Amino Acid Oxidase, subunit A, domain 2"/>
    <property type="match status" value="1"/>
</dbReference>
<dbReference type="InterPro" id="IPR006076">
    <property type="entry name" value="FAD-dep_OxRdtase"/>
</dbReference>
<keyword evidence="4" id="KW-1185">Reference proteome</keyword>
<gene>
    <name evidence="3" type="ORF">AUC70_06415</name>
</gene>
<dbReference type="SUPFAM" id="SSF51905">
    <property type="entry name" value="FAD/NAD(P)-binding domain"/>
    <property type="match status" value="1"/>
</dbReference>
<dbReference type="STRING" id="1774970.AUC70_06415"/>
<accession>A0A1E3VLC1</accession>
<dbReference type="InterPro" id="IPR036188">
    <property type="entry name" value="FAD/NAD-bd_sf"/>
</dbReference>
<sequence length="447" mass="49048">MTETTANTLTLADLAAGRLDTGTPPIHEPYWWAAAPRQKTERPTLPMKADVVIIGSGFTGLSAALTLLDKGRSVVVLDKGVPGFGASTRNGGQIGSGNQKFRVKTLVSLRGEAKAVALLREGTRMLDYIEDLIARENIDCHFRRCGRFRGAMRPAHYEAMARDMEDLKRVAGVESFMVPRSEQHAEIRTDLFHGGSVLPQDASLHPGLYHAGLMARVAERGGAVVGLAGAKAINRESAGYRVSTEVGLIDCRQVLVATNGYTDTLFGHLRRRIVSIRSGLIATEQLQPGMIEQLLPGGRVYGNTNRVFYYFRAAPDQDRLVWGGRAARFGGLKAYRHLAEDLLSVFPDLGHVGVSHVWDGTIGYTYDELPHLGRSREGIHFAAGYCGTGVSRATYFGHKIALQMTDDPDGATAFDDLTFPAFPMRDVAQLAVPFIERWYRFRDSVEK</sequence>
<proteinExistence type="predicted"/>
<reference evidence="3 4" key="1">
    <citation type="journal article" date="2016" name="Environ. Microbiol.">
        <title>New Methyloceanibacter diversity from North Sea sediments includes methanotroph containing solely the soluble methane monooxygenase.</title>
        <authorList>
            <person name="Vekeman B."/>
            <person name="Kerckhof F.M."/>
            <person name="Cremers G."/>
            <person name="de Vos P."/>
            <person name="Vandamme P."/>
            <person name="Boon N."/>
            <person name="Op den Camp H.J."/>
            <person name="Heylen K."/>
        </authorList>
    </citation>
    <scope>NUCLEOTIDE SEQUENCE [LARGE SCALE GENOMIC DNA]</scope>
    <source>
        <strain evidence="3 4">R-67176</strain>
    </source>
</reference>
<dbReference type="EMBL" id="LPWE01000012">
    <property type="protein sequence ID" value="ODR94317.1"/>
    <property type="molecule type" value="Genomic_DNA"/>
</dbReference>
<dbReference type="GO" id="GO:0005737">
    <property type="term" value="C:cytoplasm"/>
    <property type="evidence" value="ECO:0007669"/>
    <property type="project" value="TreeGrafter"/>
</dbReference>
<dbReference type="Proteomes" id="UP000094172">
    <property type="component" value="Unassembled WGS sequence"/>
</dbReference>
<dbReference type="PANTHER" id="PTHR13847">
    <property type="entry name" value="SARCOSINE DEHYDROGENASE-RELATED"/>
    <property type="match status" value="1"/>
</dbReference>
<evidence type="ECO:0000259" key="2">
    <source>
        <dbReference type="PROSITE" id="PS50206"/>
    </source>
</evidence>
<dbReference type="AlphaFoldDB" id="A0A1E3VLC1"/>
<organism evidence="3 4">
    <name type="scientific">Methyloceanibacter stevinii</name>
    <dbReference type="NCBI Taxonomy" id="1774970"/>
    <lineage>
        <taxon>Bacteria</taxon>
        <taxon>Pseudomonadati</taxon>
        <taxon>Pseudomonadota</taxon>
        <taxon>Alphaproteobacteria</taxon>
        <taxon>Hyphomicrobiales</taxon>
        <taxon>Hyphomicrobiaceae</taxon>
        <taxon>Methyloceanibacter</taxon>
    </lineage>
</organism>